<dbReference type="STRING" id="1385521.N803_01765"/>
<evidence type="ECO:0000313" key="1">
    <source>
        <dbReference type="EMBL" id="KGN39586.1"/>
    </source>
</evidence>
<comment type="caution">
    <text evidence="1">The sequence shown here is derived from an EMBL/GenBank/DDBJ whole genome shotgun (WGS) entry which is preliminary data.</text>
</comment>
<dbReference type="Proteomes" id="UP000030011">
    <property type="component" value="Unassembled WGS sequence"/>
</dbReference>
<reference evidence="1 2" key="1">
    <citation type="submission" date="2013-08" db="EMBL/GenBank/DDBJ databases">
        <title>The genome sequence of Knoellia subterranea.</title>
        <authorList>
            <person name="Zhu W."/>
            <person name="Wang G."/>
        </authorList>
    </citation>
    <scope>NUCLEOTIDE SEQUENCE [LARGE SCALE GENOMIC DNA]</scope>
    <source>
        <strain evidence="1 2">KCTC 19937</strain>
    </source>
</reference>
<organism evidence="1 2">
    <name type="scientific">Knoellia subterranea KCTC 19937</name>
    <dbReference type="NCBI Taxonomy" id="1385521"/>
    <lineage>
        <taxon>Bacteria</taxon>
        <taxon>Bacillati</taxon>
        <taxon>Actinomycetota</taxon>
        <taxon>Actinomycetes</taxon>
        <taxon>Micrococcales</taxon>
        <taxon>Intrasporangiaceae</taxon>
        <taxon>Knoellia</taxon>
    </lineage>
</organism>
<evidence type="ECO:0000313" key="2">
    <source>
        <dbReference type="Proteomes" id="UP000030011"/>
    </source>
</evidence>
<sequence length="201" mass="22201">MSDPLRTLGGIAFLDETLRGALATTLSRDPQAWPLVYQGLVASVPVGVRIKLLGNVMSLHGEDPAPLLRELRELFAIRNVYAHTIWMWIAPDRARWDGVRETGVKIGHVAVTEQELDDIDVRIEAARKAIDAFVESVRPGFSVEMDNDFDKAMTSYGSATEADRQRLATSQQEMAKSIADEIVRLLAQGPDVRDETSEQGA</sequence>
<dbReference type="EMBL" id="AVPK01000001">
    <property type="protein sequence ID" value="KGN39586.1"/>
    <property type="molecule type" value="Genomic_DNA"/>
</dbReference>
<proteinExistence type="predicted"/>
<accession>A0A0A0JVD1</accession>
<name>A0A0A0JVD1_9MICO</name>
<dbReference type="AlphaFoldDB" id="A0A0A0JVD1"/>
<gene>
    <name evidence="1" type="ORF">N803_01765</name>
</gene>
<keyword evidence="2" id="KW-1185">Reference proteome</keyword>
<protein>
    <submittedName>
        <fullName evidence="1">Uncharacterized protein</fullName>
    </submittedName>
</protein>